<dbReference type="PANTHER" id="PTHR42760">
    <property type="entry name" value="SHORT-CHAIN DEHYDROGENASES/REDUCTASES FAMILY MEMBER"/>
    <property type="match status" value="1"/>
</dbReference>
<evidence type="ECO:0000256" key="6">
    <source>
        <dbReference type="ARBA" id="ARBA00029899"/>
    </source>
</evidence>
<evidence type="ECO:0000256" key="3">
    <source>
        <dbReference type="ARBA" id="ARBA00017650"/>
    </source>
</evidence>
<evidence type="ECO:0000259" key="8">
    <source>
        <dbReference type="SMART" id="SM00822"/>
    </source>
</evidence>
<comment type="catalytic activity">
    <reaction evidence="7">
        <text>a (3R)-hydroxyacyl-[ACP] + NADP(+) = a 3-oxoacyl-[ACP] + NADPH + H(+)</text>
        <dbReference type="Rhea" id="RHEA:17397"/>
        <dbReference type="Rhea" id="RHEA-COMP:9916"/>
        <dbReference type="Rhea" id="RHEA-COMP:9945"/>
        <dbReference type="ChEBI" id="CHEBI:15378"/>
        <dbReference type="ChEBI" id="CHEBI:57783"/>
        <dbReference type="ChEBI" id="CHEBI:58349"/>
        <dbReference type="ChEBI" id="CHEBI:78776"/>
        <dbReference type="ChEBI" id="CHEBI:78827"/>
        <dbReference type="EC" id="1.1.1.100"/>
    </reaction>
</comment>
<keyword evidence="4" id="KW-0521">NADP</keyword>
<evidence type="ECO:0000256" key="4">
    <source>
        <dbReference type="ARBA" id="ARBA00022857"/>
    </source>
</evidence>
<sequence>MPNRPPIDPPTQTPATMRLQNKVSIITGAAQGIGLATALKFAREGAIVVIVDMKPEAVEAAVAQCLALGAQAVGHAVNVTDRAAVDALVASVRERFGRIDVLVNNAGITRDARLQKMTLEQFDAVIDVNLRAVFHCSQAVADAMVEQGSGVILLASSVVGIYGNYGQTNYAASKFGVIGYAKTWSRELGPKGIRVNAVAPGFIETPILATIPDKLIAQMREEVPLRRLGQPEEIANVYAFLASDEASYINGAVIEVAGGLTV</sequence>
<dbReference type="GO" id="GO:0048038">
    <property type="term" value="F:quinone binding"/>
    <property type="evidence" value="ECO:0007669"/>
    <property type="project" value="TreeGrafter"/>
</dbReference>
<dbReference type="InterPro" id="IPR020904">
    <property type="entry name" value="Sc_DH/Rdtase_CS"/>
</dbReference>
<evidence type="ECO:0000313" key="10">
    <source>
        <dbReference type="Proteomes" id="UP000293433"/>
    </source>
</evidence>
<comment type="similarity">
    <text evidence="2">Belongs to the short-chain dehydrogenases/reductases (SDR) family.</text>
</comment>
<dbReference type="EMBL" id="SGWV01000009">
    <property type="protein sequence ID" value="RZS54681.1"/>
    <property type="molecule type" value="Genomic_DNA"/>
</dbReference>
<comment type="caution">
    <text evidence="9">The sequence shown here is derived from an EMBL/GenBank/DDBJ whole genome shotgun (WGS) entry which is preliminary data.</text>
</comment>
<dbReference type="NCBIfam" id="NF005559">
    <property type="entry name" value="PRK07231.1"/>
    <property type="match status" value="1"/>
</dbReference>
<feature type="domain" description="Ketoreductase" evidence="8">
    <location>
        <begin position="22"/>
        <end position="201"/>
    </location>
</feature>
<evidence type="ECO:0000256" key="5">
    <source>
        <dbReference type="ARBA" id="ARBA00023002"/>
    </source>
</evidence>
<dbReference type="PRINTS" id="PR00081">
    <property type="entry name" value="GDHRDH"/>
</dbReference>
<dbReference type="Gene3D" id="3.40.50.720">
    <property type="entry name" value="NAD(P)-binding Rossmann-like Domain"/>
    <property type="match status" value="1"/>
</dbReference>
<dbReference type="InterPro" id="IPR057326">
    <property type="entry name" value="KR_dom"/>
</dbReference>
<evidence type="ECO:0000256" key="1">
    <source>
        <dbReference type="ARBA" id="ARBA00002607"/>
    </source>
</evidence>
<dbReference type="InterPro" id="IPR002347">
    <property type="entry name" value="SDR_fam"/>
</dbReference>
<dbReference type="GO" id="GO:0004316">
    <property type="term" value="F:3-oxoacyl-[acyl-carrier-protein] reductase (NADPH) activity"/>
    <property type="evidence" value="ECO:0007669"/>
    <property type="project" value="UniProtKB-EC"/>
</dbReference>
<proteinExistence type="inferred from homology"/>
<evidence type="ECO:0000256" key="2">
    <source>
        <dbReference type="ARBA" id="ARBA00006484"/>
    </source>
</evidence>
<dbReference type="GO" id="GO:0006633">
    <property type="term" value="P:fatty acid biosynthetic process"/>
    <property type="evidence" value="ECO:0007669"/>
    <property type="project" value="TreeGrafter"/>
</dbReference>
<dbReference type="Pfam" id="PF13561">
    <property type="entry name" value="adh_short_C2"/>
    <property type="match status" value="1"/>
</dbReference>
<protein>
    <recommendedName>
        <fullName evidence="3">3-oxoacyl-[acyl-carrier-protein] reductase FabG</fullName>
    </recommendedName>
    <alternativeName>
        <fullName evidence="6">Beta-ketoacyl-ACP reductase</fullName>
    </alternativeName>
</protein>
<keyword evidence="10" id="KW-1185">Reference proteome</keyword>
<accession>A0A4Q7LKJ2</accession>
<dbReference type="PANTHER" id="PTHR42760:SF83">
    <property type="entry name" value="(3R)-3-HYDROXYACYL-COA DEHYDROGENASE"/>
    <property type="match status" value="1"/>
</dbReference>
<evidence type="ECO:0000256" key="7">
    <source>
        <dbReference type="ARBA" id="ARBA00048508"/>
    </source>
</evidence>
<reference evidence="9 10" key="1">
    <citation type="submission" date="2019-02" db="EMBL/GenBank/DDBJ databases">
        <title>Genomic Encyclopedia of Type Strains, Phase IV (KMG-IV): sequencing the most valuable type-strain genomes for metagenomic binning, comparative biology and taxonomic classification.</title>
        <authorList>
            <person name="Goeker M."/>
        </authorList>
    </citation>
    <scope>NUCLEOTIDE SEQUENCE [LARGE SCALE GENOMIC DNA]</scope>
    <source>
        <strain evidence="9 10">DSM 10617</strain>
    </source>
</reference>
<dbReference type="InterPro" id="IPR036291">
    <property type="entry name" value="NAD(P)-bd_dom_sf"/>
</dbReference>
<organism evidence="9 10">
    <name type="scientific">Sphaerotilus mobilis</name>
    <dbReference type="NCBI Taxonomy" id="47994"/>
    <lineage>
        <taxon>Bacteria</taxon>
        <taxon>Pseudomonadati</taxon>
        <taxon>Pseudomonadota</taxon>
        <taxon>Betaproteobacteria</taxon>
        <taxon>Burkholderiales</taxon>
        <taxon>Sphaerotilaceae</taxon>
        <taxon>Sphaerotilus</taxon>
    </lineage>
</organism>
<dbReference type="SMART" id="SM00822">
    <property type="entry name" value="PKS_KR"/>
    <property type="match status" value="1"/>
</dbReference>
<dbReference type="Proteomes" id="UP000293433">
    <property type="component" value="Unassembled WGS sequence"/>
</dbReference>
<name>A0A4Q7LKJ2_9BURK</name>
<comment type="function">
    <text evidence="1">Catalyzes the NADPH-dependent reduction of beta-ketoacyl-ACP substrates to beta-hydroxyacyl-ACP products, the first reductive step in the elongation cycle of fatty acid biosynthesis.</text>
</comment>
<dbReference type="NCBIfam" id="NF009466">
    <property type="entry name" value="PRK12826.1-2"/>
    <property type="match status" value="1"/>
</dbReference>
<gene>
    <name evidence="9" type="ORF">EV685_2163</name>
</gene>
<dbReference type="PRINTS" id="PR00080">
    <property type="entry name" value="SDRFAMILY"/>
</dbReference>
<dbReference type="AlphaFoldDB" id="A0A4Q7LKJ2"/>
<dbReference type="SUPFAM" id="SSF51735">
    <property type="entry name" value="NAD(P)-binding Rossmann-fold domains"/>
    <property type="match status" value="1"/>
</dbReference>
<dbReference type="FunFam" id="3.40.50.720:FF:000115">
    <property type="entry name" value="3-oxoacyl-[acyl-carrier-protein] reductase FabG"/>
    <property type="match status" value="1"/>
</dbReference>
<dbReference type="PROSITE" id="PS00061">
    <property type="entry name" value="ADH_SHORT"/>
    <property type="match status" value="1"/>
</dbReference>
<keyword evidence="5" id="KW-0560">Oxidoreductase</keyword>
<dbReference type="CDD" id="cd05333">
    <property type="entry name" value="BKR_SDR_c"/>
    <property type="match status" value="1"/>
</dbReference>
<evidence type="ECO:0000313" key="9">
    <source>
        <dbReference type="EMBL" id="RZS54681.1"/>
    </source>
</evidence>